<proteinExistence type="predicted"/>
<gene>
    <name evidence="2" type="ORF">Cni_G12504</name>
</gene>
<name>A0AAQ3K9H5_9LILI</name>
<organism evidence="2 3">
    <name type="scientific">Canna indica</name>
    <name type="common">Indian-shot</name>
    <dbReference type="NCBI Taxonomy" id="4628"/>
    <lineage>
        <taxon>Eukaryota</taxon>
        <taxon>Viridiplantae</taxon>
        <taxon>Streptophyta</taxon>
        <taxon>Embryophyta</taxon>
        <taxon>Tracheophyta</taxon>
        <taxon>Spermatophyta</taxon>
        <taxon>Magnoliopsida</taxon>
        <taxon>Liliopsida</taxon>
        <taxon>Zingiberales</taxon>
        <taxon>Cannaceae</taxon>
        <taxon>Canna</taxon>
    </lineage>
</organism>
<feature type="transmembrane region" description="Helical" evidence="1">
    <location>
        <begin position="127"/>
        <end position="154"/>
    </location>
</feature>
<keyword evidence="1" id="KW-0472">Membrane</keyword>
<keyword evidence="1" id="KW-1133">Transmembrane helix</keyword>
<reference evidence="2 3" key="1">
    <citation type="submission" date="2023-10" db="EMBL/GenBank/DDBJ databases">
        <title>Chromosome-scale genome assembly provides insights into flower coloration mechanisms of Canna indica.</title>
        <authorList>
            <person name="Li C."/>
        </authorList>
    </citation>
    <scope>NUCLEOTIDE SEQUENCE [LARGE SCALE GENOMIC DNA]</scope>
    <source>
        <tissue evidence="2">Flower</tissue>
    </source>
</reference>
<dbReference type="EMBL" id="CP136893">
    <property type="protein sequence ID" value="WOL03784.1"/>
    <property type="molecule type" value="Genomic_DNA"/>
</dbReference>
<keyword evidence="1" id="KW-0812">Transmembrane</keyword>
<evidence type="ECO:0000256" key="1">
    <source>
        <dbReference type="SAM" id="Phobius"/>
    </source>
</evidence>
<keyword evidence="3" id="KW-1185">Reference proteome</keyword>
<evidence type="ECO:0000313" key="3">
    <source>
        <dbReference type="Proteomes" id="UP001327560"/>
    </source>
</evidence>
<protein>
    <submittedName>
        <fullName evidence="2">Uncharacterized protein</fullName>
    </submittedName>
</protein>
<accession>A0AAQ3K9H5</accession>
<dbReference type="AlphaFoldDB" id="A0AAQ3K9H5"/>
<feature type="transmembrane region" description="Helical" evidence="1">
    <location>
        <begin position="99"/>
        <end position="121"/>
    </location>
</feature>
<sequence length="178" mass="20248">MQMIYRGTFDQIVPKRDSKKRSNLVLVNGLWFLTVFIVISLLCPIGFLQVTKARQKTFPSPDPVSTSASFTGIAHLLPKIPFISIRLEMEKAHDFGVDAVYDILFLGCFRSVLIFFFYLPYDPLQDPVYVVVLAIGCYKFLAGGPSAAWDFLLWHCLELKPRIRGVTVLKAYSFVIDF</sequence>
<evidence type="ECO:0000313" key="2">
    <source>
        <dbReference type="EMBL" id="WOL03784.1"/>
    </source>
</evidence>
<dbReference type="Proteomes" id="UP001327560">
    <property type="component" value="Chromosome 4"/>
</dbReference>
<feature type="transmembrane region" description="Helical" evidence="1">
    <location>
        <begin position="24"/>
        <end position="48"/>
    </location>
</feature>